<dbReference type="NCBIfam" id="TIGR02467">
    <property type="entry name" value="CbiE"/>
    <property type="match status" value="1"/>
</dbReference>
<keyword evidence="3 7" id="KW-0489">Methyltransferase</keyword>
<reference evidence="7 8" key="1">
    <citation type="submission" date="2017-03" db="EMBL/GenBank/DDBJ databases">
        <title>Genome analysis of Rhizobial strains effectives or ineffectives for nitrogen fixation isolated from bean seeds.</title>
        <authorList>
            <person name="Peralta H."/>
            <person name="Aguilar-Vera A."/>
            <person name="Mora Y."/>
            <person name="Vargas-Lagunas C."/>
            <person name="Girard L."/>
            <person name="Mora J."/>
        </authorList>
    </citation>
    <scope>NUCLEOTIDE SEQUENCE [LARGE SCALE GENOMIC DNA]</scope>
    <source>
        <strain evidence="7 8">CCGM3</strain>
    </source>
</reference>
<dbReference type="InterPro" id="IPR050714">
    <property type="entry name" value="Cobalamin_biosynth_MTase"/>
</dbReference>
<keyword evidence="2" id="KW-0169">Cobalamin biosynthesis</keyword>
<dbReference type="GO" id="GO:0009236">
    <property type="term" value="P:cobalamin biosynthetic process"/>
    <property type="evidence" value="ECO:0007669"/>
    <property type="project" value="UniProtKB-UniPathway"/>
</dbReference>
<comment type="pathway">
    <text evidence="1">Cofactor biosynthesis; adenosylcobalamin biosynthesis.</text>
</comment>
<evidence type="ECO:0000313" key="7">
    <source>
        <dbReference type="EMBL" id="RDJ06934.1"/>
    </source>
</evidence>
<dbReference type="OrthoDB" id="9787825at2"/>
<dbReference type="PANTHER" id="PTHR43182:SF1">
    <property type="entry name" value="COBALT-PRECORRIN-7 C(5)-METHYLTRANSFERASE"/>
    <property type="match status" value="1"/>
</dbReference>
<dbReference type="EMBL" id="NAAC01000027">
    <property type="protein sequence ID" value="RDJ06934.1"/>
    <property type="molecule type" value="Genomic_DNA"/>
</dbReference>
<dbReference type="Proteomes" id="UP000254939">
    <property type="component" value="Unassembled WGS sequence"/>
</dbReference>
<evidence type="ECO:0000256" key="5">
    <source>
        <dbReference type="ARBA" id="ARBA00022691"/>
    </source>
</evidence>
<dbReference type="SUPFAM" id="SSF53790">
    <property type="entry name" value="Tetrapyrrole methylase"/>
    <property type="match status" value="1"/>
</dbReference>
<dbReference type="InterPro" id="IPR029063">
    <property type="entry name" value="SAM-dependent_MTases_sf"/>
</dbReference>
<feature type="domain" description="Tetrapyrrole methylase" evidence="6">
    <location>
        <begin position="13"/>
        <end position="192"/>
    </location>
</feature>
<dbReference type="InterPro" id="IPR014777">
    <property type="entry name" value="4pyrrole_Mease_sub1"/>
</dbReference>
<dbReference type="SUPFAM" id="SSF53335">
    <property type="entry name" value="S-adenosyl-L-methionine-dependent methyltransferases"/>
    <property type="match status" value="1"/>
</dbReference>
<evidence type="ECO:0000256" key="1">
    <source>
        <dbReference type="ARBA" id="ARBA00004953"/>
    </source>
</evidence>
<dbReference type="Pfam" id="PF00590">
    <property type="entry name" value="TP_methylase"/>
    <property type="match status" value="1"/>
</dbReference>
<dbReference type="CDD" id="cd02440">
    <property type="entry name" value="AdoMet_MTases"/>
    <property type="match status" value="1"/>
</dbReference>
<dbReference type="AlphaFoldDB" id="A0A370KJZ5"/>
<evidence type="ECO:0000256" key="3">
    <source>
        <dbReference type="ARBA" id="ARBA00022603"/>
    </source>
</evidence>
<dbReference type="GO" id="GO:0032259">
    <property type="term" value="P:methylation"/>
    <property type="evidence" value="ECO:0007669"/>
    <property type="project" value="UniProtKB-KW"/>
</dbReference>
<keyword evidence="5" id="KW-0949">S-adenosyl-L-methionine</keyword>
<dbReference type="PANTHER" id="PTHR43182">
    <property type="entry name" value="COBALT-PRECORRIN-6B C(15)-METHYLTRANSFERASE (DECARBOXYLATING)"/>
    <property type="match status" value="1"/>
</dbReference>
<proteinExistence type="predicted"/>
<dbReference type="Pfam" id="PF01135">
    <property type="entry name" value="PCMT"/>
    <property type="match status" value="1"/>
</dbReference>
<dbReference type="Gene3D" id="3.40.1010.10">
    <property type="entry name" value="Cobalt-precorrin-4 Transmethylase, Domain 1"/>
    <property type="match status" value="1"/>
</dbReference>
<comment type="caution">
    <text evidence="7">The sequence shown here is derived from an EMBL/GenBank/DDBJ whole genome shotgun (WGS) entry which is preliminary data.</text>
</comment>
<gene>
    <name evidence="7" type="ORF">B5K06_22240</name>
</gene>
<evidence type="ECO:0000313" key="8">
    <source>
        <dbReference type="Proteomes" id="UP000254939"/>
    </source>
</evidence>
<protein>
    <submittedName>
        <fullName evidence="7">Bifunctional cobalt-precorrin-7 (C(5))-methyltransferase/cobalt-precorrin-6B (C(15))-methyltransferase</fullName>
    </submittedName>
</protein>
<dbReference type="NCBIfam" id="TIGR02469">
    <property type="entry name" value="CbiT"/>
    <property type="match status" value="1"/>
</dbReference>
<dbReference type="CDD" id="cd11644">
    <property type="entry name" value="Precorrin-6Y-MT"/>
    <property type="match status" value="1"/>
</dbReference>
<keyword evidence="4 7" id="KW-0808">Transferase</keyword>
<evidence type="ECO:0000259" key="6">
    <source>
        <dbReference type="Pfam" id="PF00590"/>
    </source>
</evidence>
<name>A0A370KJZ5_9HYPH</name>
<dbReference type="RefSeq" id="WP_016557477.1">
    <property type="nucleotide sequence ID" value="NZ_KZ857265.1"/>
</dbReference>
<evidence type="ECO:0000256" key="4">
    <source>
        <dbReference type="ARBA" id="ARBA00022679"/>
    </source>
</evidence>
<evidence type="ECO:0000256" key="2">
    <source>
        <dbReference type="ARBA" id="ARBA00022573"/>
    </source>
</evidence>
<dbReference type="InterPro" id="IPR035996">
    <property type="entry name" value="4pyrrol_Methylase_sf"/>
</dbReference>
<dbReference type="GO" id="GO:0008276">
    <property type="term" value="F:protein methyltransferase activity"/>
    <property type="evidence" value="ECO:0007669"/>
    <property type="project" value="InterPro"/>
</dbReference>
<dbReference type="InterPro" id="IPR006365">
    <property type="entry name" value="Cbl_synth_CobL"/>
</dbReference>
<dbReference type="UniPathway" id="UPA00148"/>
<dbReference type="PIRSF" id="PIRSF036428">
    <property type="entry name" value="CobL"/>
    <property type="match status" value="1"/>
</dbReference>
<accession>A0A370KJZ5</accession>
<dbReference type="Gene3D" id="3.40.50.150">
    <property type="entry name" value="Vaccinia Virus protein VP39"/>
    <property type="match status" value="1"/>
</dbReference>
<organism evidence="7 8">
    <name type="scientific">Rhizobium grahamii</name>
    <dbReference type="NCBI Taxonomy" id="1120045"/>
    <lineage>
        <taxon>Bacteria</taxon>
        <taxon>Pseudomonadati</taxon>
        <taxon>Pseudomonadota</taxon>
        <taxon>Alphaproteobacteria</taxon>
        <taxon>Hyphomicrobiales</taxon>
        <taxon>Rhizobiaceae</taxon>
        <taxon>Rhizobium/Agrobacterium group</taxon>
        <taxon>Rhizobium</taxon>
    </lineage>
</organism>
<dbReference type="InterPro" id="IPR014008">
    <property type="entry name" value="Cbl_synth_MTase_CbiT"/>
</dbReference>
<dbReference type="InterPro" id="IPR000878">
    <property type="entry name" value="4pyrrol_Mease"/>
</dbReference>
<dbReference type="InterPro" id="IPR012818">
    <property type="entry name" value="CbiE"/>
</dbReference>
<sequence>MSDVSFAPAECWLTIIGIGEDGPAGLGDEAKALISAAKVVFGGARHLELASPIISGTTFTWESPFQRSIEAVIARRGRPVVVLGSGDPFLYGIGATLCRSIGVGEMRTIPAPSSFSLAAARLGWPLQEVASISLHGRPLELLLPHLHHDRRIIALTSDGKTPLRLAEMLRDIGFGRSRLHLLEAIGGQHERQRSVIAEDFDLSDVSPLNVCAIEVVAGEGARQLAFTPGLDDSLFEHDGQITKKEIRAFTLSALAPRHGELLWDVGAGCGSIGIEWMLANPSLRAIAIEQSSERAARVARNALAFGVPGLSIVEGAAPLALEGLPEPDAIFVGGGGSEAGVMEAVMGALRPGGRLVANAVTLEMEALLLSLHKKHGGSLTRIEIARVAPVGTMSGWRPAMPVTQWRWTRE</sequence>